<keyword evidence="3 6" id="KW-0812">Transmembrane</keyword>
<dbReference type="InterPro" id="IPR052027">
    <property type="entry name" value="PspC"/>
</dbReference>
<evidence type="ECO:0000256" key="2">
    <source>
        <dbReference type="ARBA" id="ARBA00022475"/>
    </source>
</evidence>
<keyword evidence="4 6" id="KW-1133">Transmembrane helix</keyword>
<gene>
    <name evidence="8" type="ORF">G7070_13155</name>
</gene>
<proteinExistence type="predicted"/>
<evidence type="ECO:0000256" key="6">
    <source>
        <dbReference type="SAM" id="Phobius"/>
    </source>
</evidence>
<dbReference type="PANTHER" id="PTHR33885">
    <property type="entry name" value="PHAGE SHOCK PROTEIN C"/>
    <property type="match status" value="1"/>
</dbReference>
<name>A0A6G7Y815_9ACTN</name>
<comment type="subcellular location">
    <subcellularLocation>
        <location evidence="1">Cell membrane</location>
        <topology evidence="1">Single-pass membrane protein</topology>
    </subcellularLocation>
</comment>
<reference evidence="8 9" key="1">
    <citation type="submission" date="2020-03" db="EMBL/GenBank/DDBJ databases">
        <title>Propioniciclava sp. nov., isolated from Hydrophilus acuminatus.</title>
        <authorList>
            <person name="Hyun D.-W."/>
            <person name="Bae J.-W."/>
        </authorList>
    </citation>
    <scope>NUCLEOTIDE SEQUENCE [LARGE SCALE GENOMIC DNA]</scope>
    <source>
        <strain evidence="8 9">HDW11</strain>
    </source>
</reference>
<dbReference type="Pfam" id="PF04024">
    <property type="entry name" value="PspC"/>
    <property type="match status" value="1"/>
</dbReference>
<dbReference type="KEGG" id="prv:G7070_13155"/>
<evidence type="ECO:0000259" key="7">
    <source>
        <dbReference type="Pfam" id="PF04024"/>
    </source>
</evidence>
<feature type="transmembrane region" description="Helical" evidence="6">
    <location>
        <begin position="32"/>
        <end position="57"/>
    </location>
</feature>
<keyword evidence="5 6" id="KW-0472">Membrane</keyword>
<dbReference type="RefSeq" id="WP_166234105.1">
    <property type="nucleotide sequence ID" value="NZ_CP049865.1"/>
</dbReference>
<keyword evidence="9" id="KW-1185">Reference proteome</keyword>
<organism evidence="8 9">
    <name type="scientific">Propioniciclava coleopterorum</name>
    <dbReference type="NCBI Taxonomy" id="2714937"/>
    <lineage>
        <taxon>Bacteria</taxon>
        <taxon>Bacillati</taxon>
        <taxon>Actinomycetota</taxon>
        <taxon>Actinomycetes</taxon>
        <taxon>Propionibacteriales</taxon>
        <taxon>Propionibacteriaceae</taxon>
        <taxon>Propioniciclava</taxon>
    </lineage>
</organism>
<evidence type="ECO:0000256" key="5">
    <source>
        <dbReference type="ARBA" id="ARBA00023136"/>
    </source>
</evidence>
<dbReference type="InterPro" id="IPR007168">
    <property type="entry name" value="Phageshock_PspC_N"/>
</dbReference>
<evidence type="ECO:0000313" key="9">
    <source>
        <dbReference type="Proteomes" id="UP000501058"/>
    </source>
</evidence>
<sequence>MSDNSFKRSSSNKMIAGVCGGLARQFGIDANLIRVIFVIAAFWQIGWIAYAALWLVLPSDDGPSGLESLMNQFSNKGGGAQH</sequence>
<dbReference type="PANTHER" id="PTHR33885:SF3">
    <property type="entry name" value="PHAGE SHOCK PROTEIN C"/>
    <property type="match status" value="1"/>
</dbReference>
<feature type="domain" description="Phage shock protein PspC N-terminal" evidence="7">
    <location>
        <begin position="6"/>
        <end position="59"/>
    </location>
</feature>
<dbReference type="AlphaFoldDB" id="A0A6G7Y815"/>
<keyword evidence="2" id="KW-1003">Cell membrane</keyword>
<dbReference type="GO" id="GO:0005886">
    <property type="term" value="C:plasma membrane"/>
    <property type="evidence" value="ECO:0007669"/>
    <property type="project" value="UniProtKB-SubCell"/>
</dbReference>
<protein>
    <submittedName>
        <fullName evidence="8">PspC domain-containing protein</fullName>
    </submittedName>
</protein>
<accession>A0A6G7Y815</accession>
<evidence type="ECO:0000256" key="1">
    <source>
        <dbReference type="ARBA" id="ARBA00004162"/>
    </source>
</evidence>
<evidence type="ECO:0000256" key="4">
    <source>
        <dbReference type="ARBA" id="ARBA00022989"/>
    </source>
</evidence>
<evidence type="ECO:0000313" key="8">
    <source>
        <dbReference type="EMBL" id="QIK73034.1"/>
    </source>
</evidence>
<evidence type="ECO:0000256" key="3">
    <source>
        <dbReference type="ARBA" id="ARBA00022692"/>
    </source>
</evidence>
<dbReference type="Proteomes" id="UP000501058">
    <property type="component" value="Chromosome"/>
</dbReference>
<dbReference type="EMBL" id="CP049865">
    <property type="protein sequence ID" value="QIK73034.1"/>
    <property type="molecule type" value="Genomic_DNA"/>
</dbReference>